<accession>A0A8S3BV74</accession>
<reference evidence="1" key="1">
    <citation type="submission" date="2021-02" db="EMBL/GenBank/DDBJ databases">
        <authorList>
            <person name="Nowell W R."/>
        </authorList>
    </citation>
    <scope>NUCLEOTIDE SEQUENCE</scope>
</reference>
<proteinExistence type="predicted"/>
<dbReference type="Proteomes" id="UP000681720">
    <property type="component" value="Unassembled WGS sequence"/>
</dbReference>
<sequence>GDVITIINDSDYHQIRLRTCTRMSLSSDEFIEILDANDIIDLDTNLIYSSILTSKQVDDMIK</sequence>
<feature type="non-terminal residue" evidence="1">
    <location>
        <position position="1"/>
    </location>
</feature>
<protein>
    <submittedName>
        <fullName evidence="1">Uncharacterized protein</fullName>
    </submittedName>
</protein>
<evidence type="ECO:0000313" key="1">
    <source>
        <dbReference type="EMBL" id="CAF4817536.1"/>
    </source>
</evidence>
<dbReference type="AlphaFoldDB" id="A0A8S3BV74"/>
<evidence type="ECO:0000313" key="2">
    <source>
        <dbReference type="Proteomes" id="UP000681720"/>
    </source>
</evidence>
<dbReference type="EMBL" id="CAJOBJ010153780">
    <property type="protein sequence ID" value="CAF4817536.1"/>
    <property type="molecule type" value="Genomic_DNA"/>
</dbReference>
<organism evidence="1 2">
    <name type="scientific">Rotaria magnacalcarata</name>
    <dbReference type="NCBI Taxonomy" id="392030"/>
    <lineage>
        <taxon>Eukaryota</taxon>
        <taxon>Metazoa</taxon>
        <taxon>Spiralia</taxon>
        <taxon>Gnathifera</taxon>
        <taxon>Rotifera</taxon>
        <taxon>Eurotatoria</taxon>
        <taxon>Bdelloidea</taxon>
        <taxon>Philodinida</taxon>
        <taxon>Philodinidae</taxon>
        <taxon>Rotaria</taxon>
    </lineage>
</organism>
<comment type="caution">
    <text evidence="1">The sequence shown here is derived from an EMBL/GenBank/DDBJ whole genome shotgun (WGS) entry which is preliminary data.</text>
</comment>
<name>A0A8S3BV74_9BILA</name>
<feature type="non-terminal residue" evidence="1">
    <location>
        <position position="62"/>
    </location>
</feature>
<gene>
    <name evidence="1" type="ORF">GIL414_LOCUS47857</name>
</gene>